<feature type="compositionally biased region" description="Polar residues" evidence="1">
    <location>
        <begin position="710"/>
        <end position="724"/>
    </location>
</feature>
<feature type="region of interest" description="Disordered" evidence="1">
    <location>
        <begin position="133"/>
        <end position="155"/>
    </location>
</feature>
<feature type="region of interest" description="Disordered" evidence="1">
    <location>
        <begin position="258"/>
        <end position="298"/>
    </location>
</feature>
<dbReference type="EMBL" id="JAACJP010000007">
    <property type="protein sequence ID" value="KAF5383094.1"/>
    <property type="molecule type" value="Genomic_DNA"/>
</dbReference>
<proteinExistence type="predicted"/>
<protein>
    <submittedName>
        <fullName evidence="2">Uncharacterized protein</fullName>
    </submittedName>
</protein>
<dbReference type="Proteomes" id="UP000565441">
    <property type="component" value="Unassembled WGS sequence"/>
</dbReference>
<gene>
    <name evidence="2" type="ORF">D9615_005073</name>
</gene>
<feature type="region of interest" description="Disordered" evidence="1">
    <location>
        <begin position="430"/>
        <end position="449"/>
    </location>
</feature>
<feature type="compositionally biased region" description="Polar residues" evidence="1">
    <location>
        <begin position="432"/>
        <end position="447"/>
    </location>
</feature>
<sequence>MIHKLGHARPNTTTMVHQLATPRLTSSFNFNNDLSSTAAFNSSLLPISILSFCSVVVLLSFGSSSVYFRWATLHELHFLLQPLRHTLFSSSPMNRYSFTQYGHGASSSSASHLPIASSSQMHMTGDGYYDIDPSAKPGSWNDNQSEGPTAYPNTADSAPFYHNSNYLYPTKSLTGPGAIMPPLRSSRIQPAPSSGVMVMPPSHSHGPQGEPHQNPVAAITIEEQHNVAADGGSAVPPPSTSTLPTLKWRAAWVCQSHNSLPVPTPRTSEHKTSKRRERKQRASDEVADASSSNNATTMSEEPGMLKFVNLVDQLHSKNVRTQTKQGTLTSQWRCDRCQVNYANKFALTRHQLKCAPKDKIIENVGSAAVESQGNKRKTPHTLTVENNTAGLSVTKKARKGKRRKAEEVSGQAGPIQRGVPLPAAEFSFRMSRPSSQATEATSQNNNPLVHFHEPHVSGEIRRFVSADQANHPQAPMPIQPPHMSISYDPNSQLSGLHQDVANWSNSARPAHSGAFISYARPEYGPPQVLVGRRTQAHYGWVQNQVYLGPSHEPGNSSQYTQSSHGDQHYVVTAIPSGHAQNVMQPIDGYSSSTMHGPLYPFDGQMQACYPYQHPALNSGGDHASSYNSYYHQHNKFTYDNELALNGYPDIVAPTLAHTQTFEPLLPQDTYPPDILPLGSHAQAWHVEPETTFQPIESFGLPATHVQQAEIQDAQTSASSVSQGSGMPDQEAHVLSDDNDFDDEFTEPGSSPLKEVEIIAIEEPQVSSLVPEAPITNVDDESDDEFGDLFTERGSSPLKQVEDKPPRATSEVAGESSPRRLKRQTSSSNLF</sequence>
<keyword evidence="3" id="KW-1185">Reference proteome</keyword>
<feature type="compositionally biased region" description="Polar residues" evidence="1">
    <location>
        <begin position="289"/>
        <end position="298"/>
    </location>
</feature>
<evidence type="ECO:0000313" key="2">
    <source>
        <dbReference type="EMBL" id="KAF5383094.1"/>
    </source>
</evidence>
<feature type="region of interest" description="Disordered" evidence="1">
    <location>
        <begin position="387"/>
        <end position="420"/>
    </location>
</feature>
<organism evidence="2 3">
    <name type="scientific">Tricholomella constricta</name>
    <dbReference type="NCBI Taxonomy" id="117010"/>
    <lineage>
        <taxon>Eukaryota</taxon>
        <taxon>Fungi</taxon>
        <taxon>Dikarya</taxon>
        <taxon>Basidiomycota</taxon>
        <taxon>Agaricomycotina</taxon>
        <taxon>Agaricomycetes</taxon>
        <taxon>Agaricomycetidae</taxon>
        <taxon>Agaricales</taxon>
        <taxon>Tricholomatineae</taxon>
        <taxon>Lyophyllaceae</taxon>
        <taxon>Tricholomella</taxon>
    </lineage>
</organism>
<feature type="compositionally biased region" description="Acidic residues" evidence="1">
    <location>
        <begin position="777"/>
        <end position="786"/>
    </location>
</feature>
<accession>A0A8H5M731</accession>
<evidence type="ECO:0000313" key="3">
    <source>
        <dbReference type="Proteomes" id="UP000565441"/>
    </source>
</evidence>
<reference evidence="2 3" key="1">
    <citation type="journal article" date="2020" name="ISME J.">
        <title>Uncovering the hidden diversity of litter-decomposition mechanisms in mushroom-forming fungi.</title>
        <authorList>
            <person name="Floudas D."/>
            <person name="Bentzer J."/>
            <person name="Ahren D."/>
            <person name="Johansson T."/>
            <person name="Persson P."/>
            <person name="Tunlid A."/>
        </authorList>
    </citation>
    <scope>NUCLEOTIDE SEQUENCE [LARGE SCALE GENOMIC DNA]</scope>
    <source>
        <strain evidence="2 3">CBS 661.87</strain>
    </source>
</reference>
<feature type="compositionally biased region" description="Acidic residues" evidence="1">
    <location>
        <begin position="736"/>
        <end position="745"/>
    </location>
</feature>
<name>A0A8H5M731_9AGAR</name>
<feature type="compositionally biased region" description="Polar residues" evidence="1">
    <location>
        <begin position="140"/>
        <end position="155"/>
    </location>
</feature>
<feature type="region of interest" description="Disordered" evidence="1">
    <location>
        <begin position="710"/>
        <end position="830"/>
    </location>
</feature>
<dbReference type="AlphaFoldDB" id="A0A8H5M731"/>
<comment type="caution">
    <text evidence="2">The sequence shown here is derived from an EMBL/GenBank/DDBJ whole genome shotgun (WGS) entry which is preliminary data.</text>
</comment>
<evidence type="ECO:0000256" key="1">
    <source>
        <dbReference type="SAM" id="MobiDB-lite"/>
    </source>
</evidence>